<dbReference type="Gene3D" id="3.40.50.620">
    <property type="entry name" value="HUPs"/>
    <property type="match status" value="1"/>
</dbReference>
<name>A0A371NCW9_9EURY</name>
<dbReference type="PIRSF" id="PIRSF006276">
    <property type="entry name" value="UspA"/>
    <property type="match status" value="1"/>
</dbReference>
<proteinExistence type="inferred from homology"/>
<evidence type="ECO:0000259" key="2">
    <source>
        <dbReference type="Pfam" id="PF00582"/>
    </source>
</evidence>
<dbReference type="InterPro" id="IPR006015">
    <property type="entry name" value="Universal_stress_UspA"/>
</dbReference>
<gene>
    <name evidence="3" type="ORF">C7452_0375</name>
</gene>
<dbReference type="Proteomes" id="UP000256864">
    <property type="component" value="Unassembled WGS sequence"/>
</dbReference>
<feature type="domain" description="UspA" evidence="2">
    <location>
        <begin position="1"/>
        <end position="143"/>
    </location>
</feature>
<dbReference type="CDD" id="cd00293">
    <property type="entry name" value="USP-like"/>
    <property type="match status" value="1"/>
</dbReference>
<reference evidence="3 4" key="1">
    <citation type="submission" date="2018-07" db="EMBL/GenBank/DDBJ databases">
        <title>Genomic Encyclopedia of Type Strains, Phase IV (KMG-IV): sequencing the most valuable type-strain genomes for metagenomic binning, comparative biology and taxonomic classification.</title>
        <authorList>
            <person name="Goeker M."/>
        </authorList>
    </citation>
    <scope>NUCLEOTIDE SEQUENCE [LARGE SCALE GENOMIC DNA]</scope>
    <source>
        <strain evidence="3 4">DSM 7466</strain>
    </source>
</reference>
<organism evidence="3 4">
    <name type="scientific">Methanothermobacter defluvii</name>
    <dbReference type="NCBI Taxonomy" id="49339"/>
    <lineage>
        <taxon>Archaea</taxon>
        <taxon>Methanobacteriati</taxon>
        <taxon>Methanobacteriota</taxon>
        <taxon>Methanomada group</taxon>
        <taxon>Methanobacteria</taxon>
        <taxon>Methanobacteriales</taxon>
        <taxon>Methanobacteriaceae</taxon>
        <taxon>Methanothermobacter</taxon>
    </lineage>
</organism>
<dbReference type="EMBL" id="QREL01000001">
    <property type="protein sequence ID" value="REE28367.1"/>
    <property type="molecule type" value="Genomic_DNA"/>
</dbReference>
<dbReference type="PRINTS" id="PR01438">
    <property type="entry name" value="UNVRSLSTRESS"/>
</dbReference>
<comment type="similarity">
    <text evidence="1">Belongs to the universal stress protein A family.</text>
</comment>
<sequence length="143" mass="15358">MYSKILLPTDGSKHANKAAEHAIWIARESGAEIIALTVMETSSLVGLPADDLIIRLREMLEEEASRSLEAVKKLVEESGADIKLTLRTDEGSPAEAILRTVEKEGVDLVVMGTSGKHGLDRFLLGSVAEKVVRSAGCPVLVVH</sequence>
<comment type="caution">
    <text evidence="3">The sequence shown here is derived from an EMBL/GenBank/DDBJ whole genome shotgun (WGS) entry which is preliminary data.</text>
</comment>
<evidence type="ECO:0000256" key="1">
    <source>
        <dbReference type="ARBA" id="ARBA00008791"/>
    </source>
</evidence>
<keyword evidence="4" id="KW-1185">Reference proteome</keyword>
<dbReference type="InterPro" id="IPR006016">
    <property type="entry name" value="UspA"/>
</dbReference>
<accession>A0A371NCW9</accession>
<evidence type="ECO:0000313" key="4">
    <source>
        <dbReference type="Proteomes" id="UP000256864"/>
    </source>
</evidence>
<dbReference type="PANTHER" id="PTHR46268">
    <property type="entry name" value="STRESS RESPONSE PROTEIN NHAX"/>
    <property type="match status" value="1"/>
</dbReference>
<protein>
    <submittedName>
        <fullName evidence="3">Nucleotide-binding universal stress UspA family protein</fullName>
    </submittedName>
</protein>
<evidence type="ECO:0000313" key="3">
    <source>
        <dbReference type="EMBL" id="REE28367.1"/>
    </source>
</evidence>
<dbReference type="PANTHER" id="PTHR46268:SF6">
    <property type="entry name" value="UNIVERSAL STRESS PROTEIN UP12"/>
    <property type="match status" value="1"/>
</dbReference>
<dbReference type="InterPro" id="IPR014729">
    <property type="entry name" value="Rossmann-like_a/b/a_fold"/>
</dbReference>
<dbReference type="SUPFAM" id="SSF52402">
    <property type="entry name" value="Adenine nucleotide alpha hydrolases-like"/>
    <property type="match status" value="1"/>
</dbReference>
<dbReference type="RefSeq" id="WP_115892049.1">
    <property type="nucleotide sequence ID" value="NZ_QREL01000001.1"/>
</dbReference>
<dbReference type="AlphaFoldDB" id="A0A371NCW9"/>
<dbReference type="Pfam" id="PF00582">
    <property type="entry name" value="Usp"/>
    <property type="match status" value="1"/>
</dbReference>